<dbReference type="AlphaFoldDB" id="A0A1J8QD59"/>
<dbReference type="Proteomes" id="UP000183567">
    <property type="component" value="Unassembled WGS sequence"/>
</dbReference>
<sequence>MQQPAPEVPGLQGSQTLLLGLPQY</sequence>
<evidence type="ECO:0000313" key="3">
    <source>
        <dbReference type="Proteomes" id="UP000183567"/>
    </source>
</evidence>
<organism evidence="2 3">
    <name type="scientific">Rhizopogon vesiculosus</name>
    <dbReference type="NCBI Taxonomy" id="180088"/>
    <lineage>
        <taxon>Eukaryota</taxon>
        <taxon>Fungi</taxon>
        <taxon>Dikarya</taxon>
        <taxon>Basidiomycota</taxon>
        <taxon>Agaricomycotina</taxon>
        <taxon>Agaricomycetes</taxon>
        <taxon>Agaricomycetidae</taxon>
        <taxon>Boletales</taxon>
        <taxon>Suillineae</taxon>
        <taxon>Rhizopogonaceae</taxon>
        <taxon>Rhizopogon</taxon>
    </lineage>
</organism>
<proteinExistence type="predicted"/>
<protein>
    <submittedName>
        <fullName evidence="2">Uncharacterized protein</fullName>
    </submittedName>
</protein>
<keyword evidence="3" id="KW-1185">Reference proteome</keyword>
<gene>
    <name evidence="2" type="ORF">AZE42_06287</name>
</gene>
<comment type="caution">
    <text evidence="2">The sequence shown here is derived from an EMBL/GenBank/DDBJ whole genome shotgun (WGS) entry which is preliminary data.</text>
</comment>
<feature type="compositionally biased region" description="Low complexity" evidence="1">
    <location>
        <begin position="10"/>
        <end position="24"/>
    </location>
</feature>
<reference evidence="2 3" key="1">
    <citation type="submission" date="2016-03" db="EMBL/GenBank/DDBJ databases">
        <title>Comparative genomics of the ectomycorrhizal sister species Rhizopogon vinicolor and Rhizopogon vesiculosus (Basidiomycota: Boletales) reveals a divergence of the mating type B locus.</title>
        <authorList>
            <person name="Mujic A.B."/>
            <person name="Kuo A."/>
            <person name="Tritt A."/>
            <person name="Lipzen A."/>
            <person name="Chen C."/>
            <person name="Johnson J."/>
            <person name="Sharma A."/>
            <person name="Barry K."/>
            <person name="Grigoriev I.V."/>
            <person name="Spatafora J.W."/>
        </authorList>
    </citation>
    <scope>NUCLEOTIDE SEQUENCE [LARGE SCALE GENOMIC DNA]</scope>
    <source>
        <strain evidence="2 3">AM-OR11-056</strain>
    </source>
</reference>
<name>A0A1J8QD59_9AGAM</name>
<evidence type="ECO:0000256" key="1">
    <source>
        <dbReference type="SAM" id="MobiDB-lite"/>
    </source>
</evidence>
<dbReference type="EMBL" id="LVVM01001293">
    <property type="protein sequence ID" value="OJA18885.1"/>
    <property type="molecule type" value="Genomic_DNA"/>
</dbReference>
<evidence type="ECO:0000313" key="2">
    <source>
        <dbReference type="EMBL" id="OJA18885.1"/>
    </source>
</evidence>
<accession>A0A1J8QD59</accession>
<feature type="region of interest" description="Disordered" evidence="1">
    <location>
        <begin position="1"/>
        <end position="24"/>
    </location>
</feature>